<dbReference type="Pfam" id="PF13416">
    <property type="entry name" value="SBP_bac_8"/>
    <property type="match status" value="1"/>
</dbReference>
<sequence>MRWLAISVVFASFALGQGTVVFLSTQLRPLEEAQKMRQVILRDFPGRVEFIPEDTGPFTDRVLAEARAGRVTISLLGGLHGDFPPFLVAGALDPLDDFLPRLAERRFPQAFLNLAKLGTGNTYYVPWMQATYIMVAHREALRYLPPRADLNALTYSQLREWAANLQQATGRRLLGFPAGPRGLMHRFFQGYLYPAYTASAVVKYRSQEAEAMWREFRELWRYVNPQSTTYDFMQEPLLAGEVWVAWDHTARLLEALRQRPQDFVAFPAPIGPRGRGFMPVLAGLAVPKGAPNRTGALELVEYLTRPAVQLTTLREVGFFPVVDVRLPPDLPQGTRMAAEAIARQAGGRTALPSLLPVGLGARGGEFNKVYMDTFVRTVLRGEDIRRVLDQEAANLRRIMQETGAPCWAPDPPSPGACPVE</sequence>
<keyword evidence="5" id="KW-0449">Lipoprotein</keyword>
<dbReference type="OrthoDB" id="23936at2"/>
<evidence type="ECO:0000313" key="7">
    <source>
        <dbReference type="Proteomes" id="UP000292858"/>
    </source>
</evidence>
<evidence type="ECO:0000256" key="4">
    <source>
        <dbReference type="ARBA" id="ARBA00023139"/>
    </source>
</evidence>
<organism evidence="6 7">
    <name type="scientific">Thermus thermamylovorans</name>
    <dbReference type="NCBI Taxonomy" id="2509362"/>
    <lineage>
        <taxon>Bacteria</taxon>
        <taxon>Thermotogati</taxon>
        <taxon>Deinococcota</taxon>
        <taxon>Deinococci</taxon>
        <taxon>Thermales</taxon>
        <taxon>Thermaceae</taxon>
        <taxon>Thermus</taxon>
    </lineage>
</organism>
<evidence type="ECO:0000256" key="5">
    <source>
        <dbReference type="ARBA" id="ARBA00023288"/>
    </source>
</evidence>
<dbReference type="InterPro" id="IPR050490">
    <property type="entry name" value="Bact_solute-bd_prot1"/>
</dbReference>
<evidence type="ECO:0000256" key="1">
    <source>
        <dbReference type="ARBA" id="ARBA00022475"/>
    </source>
</evidence>
<keyword evidence="3" id="KW-0472">Membrane</keyword>
<dbReference type="PANTHER" id="PTHR43649">
    <property type="entry name" value="ARABINOSE-BINDING PROTEIN-RELATED"/>
    <property type="match status" value="1"/>
</dbReference>
<dbReference type="AlphaFoldDB" id="A0A4V2IVB8"/>
<proteinExistence type="predicted"/>
<evidence type="ECO:0000256" key="3">
    <source>
        <dbReference type="ARBA" id="ARBA00023136"/>
    </source>
</evidence>
<evidence type="ECO:0000256" key="2">
    <source>
        <dbReference type="ARBA" id="ARBA00022729"/>
    </source>
</evidence>
<reference evidence="6 7" key="1">
    <citation type="submission" date="2019-02" db="EMBL/GenBank/DDBJ databases">
        <title>Thermus sp. a novel from hot spring.</title>
        <authorList>
            <person name="Zhao Z."/>
        </authorList>
    </citation>
    <scope>NUCLEOTIDE SEQUENCE [LARGE SCALE GENOMIC DNA]</scope>
    <source>
        <strain evidence="6 7">CFH 72773T</strain>
    </source>
</reference>
<dbReference type="PANTHER" id="PTHR43649:SF33">
    <property type="entry name" value="POLYGALACTURONAN_RHAMNOGALACTURONAN-BINDING PROTEIN YTCQ"/>
    <property type="match status" value="1"/>
</dbReference>
<dbReference type="EMBL" id="SIJL01000001">
    <property type="protein sequence ID" value="TBH21690.1"/>
    <property type="molecule type" value="Genomic_DNA"/>
</dbReference>
<dbReference type="InterPro" id="IPR006059">
    <property type="entry name" value="SBP"/>
</dbReference>
<protein>
    <submittedName>
        <fullName evidence="6">Carbohydrate ABC transporter substrate-binding protein</fullName>
    </submittedName>
</protein>
<evidence type="ECO:0000313" key="6">
    <source>
        <dbReference type="EMBL" id="TBH21690.1"/>
    </source>
</evidence>
<accession>A0A4V2IVB8</accession>
<dbReference type="RefSeq" id="WP_130839463.1">
    <property type="nucleotide sequence ID" value="NZ_SIJL01000001.1"/>
</dbReference>
<dbReference type="SUPFAM" id="SSF53850">
    <property type="entry name" value="Periplasmic binding protein-like II"/>
    <property type="match status" value="1"/>
</dbReference>
<keyword evidence="2" id="KW-0732">Signal</keyword>
<comment type="caution">
    <text evidence="6">The sequence shown here is derived from an EMBL/GenBank/DDBJ whole genome shotgun (WGS) entry which is preliminary data.</text>
</comment>
<keyword evidence="4" id="KW-0564">Palmitate</keyword>
<keyword evidence="1" id="KW-1003">Cell membrane</keyword>
<dbReference type="Proteomes" id="UP000292858">
    <property type="component" value="Unassembled WGS sequence"/>
</dbReference>
<gene>
    <name evidence="6" type="ORF">ETP66_00145</name>
</gene>
<name>A0A4V2IVB8_9DEIN</name>
<dbReference type="Gene3D" id="3.40.190.10">
    <property type="entry name" value="Periplasmic binding protein-like II"/>
    <property type="match status" value="1"/>
</dbReference>
<keyword evidence="7" id="KW-1185">Reference proteome</keyword>